<comment type="caution">
    <text evidence="4">The sequence shown here is derived from an EMBL/GenBank/DDBJ whole genome shotgun (WGS) entry which is preliminary data.</text>
</comment>
<reference evidence="4 5" key="1">
    <citation type="journal article" date="2019" name="Environ. Microbiol.">
        <title>Species interactions and distinct microbial communities in high Arctic permafrost affected cryosols are associated with the CH4 and CO2 gas fluxes.</title>
        <authorList>
            <person name="Altshuler I."/>
            <person name="Hamel J."/>
            <person name="Turney S."/>
            <person name="Magnuson E."/>
            <person name="Levesque R."/>
            <person name="Greer C."/>
            <person name="Whyte L.G."/>
        </authorList>
    </citation>
    <scope>NUCLEOTIDE SEQUENCE [LARGE SCALE GENOMIC DNA]</scope>
    <source>
        <strain evidence="4 5">S5.1</strain>
    </source>
</reference>
<comment type="catalytic activity">
    <reaction evidence="2">
        <text>2 GTP = 3',3'-c-di-GMP + 2 diphosphate</text>
        <dbReference type="Rhea" id="RHEA:24898"/>
        <dbReference type="ChEBI" id="CHEBI:33019"/>
        <dbReference type="ChEBI" id="CHEBI:37565"/>
        <dbReference type="ChEBI" id="CHEBI:58805"/>
        <dbReference type="EC" id="2.7.7.65"/>
    </reaction>
</comment>
<dbReference type="EC" id="2.7.7.65" evidence="1"/>
<dbReference type="InterPro" id="IPR035965">
    <property type="entry name" value="PAS-like_dom_sf"/>
</dbReference>
<evidence type="ECO:0000259" key="3">
    <source>
        <dbReference type="PROSITE" id="PS50887"/>
    </source>
</evidence>
<dbReference type="GO" id="GO:0005886">
    <property type="term" value="C:plasma membrane"/>
    <property type="evidence" value="ECO:0007669"/>
    <property type="project" value="TreeGrafter"/>
</dbReference>
<dbReference type="EMBL" id="RCZK01000003">
    <property type="protein sequence ID" value="TPG13626.1"/>
    <property type="molecule type" value="Genomic_DNA"/>
</dbReference>
<accession>A0A502CPA5</accession>
<dbReference type="Gene3D" id="3.30.70.270">
    <property type="match status" value="1"/>
</dbReference>
<dbReference type="InterPro" id="IPR000014">
    <property type="entry name" value="PAS"/>
</dbReference>
<dbReference type="Pfam" id="PF00990">
    <property type="entry name" value="GGDEF"/>
    <property type="match status" value="1"/>
</dbReference>
<dbReference type="RefSeq" id="WP_140868933.1">
    <property type="nucleotide sequence ID" value="NZ_RCZK01000003.1"/>
</dbReference>
<dbReference type="GO" id="GO:1902201">
    <property type="term" value="P:negative regulation of bacterial-type flagellum-dependent cell motility"/>
    <property type="evidence" value="ECO:0007669"/>
    <property type="project" value="TreeGrafter"/>
</dbReference>
<dbReference type="Gene3D" id="3.30.450.20">
    <property type="entry name" value="PAS domain"/>
    <property type="match status" value="1"/>
</dbReference>
<feature type="domain" description="GGDEF" evidence="3">
    <location>
        <begin position="292"/>
        <end position="420"/>
    </location>
</feature>
<dbReference type="InterPro" id="IPR000160">
    <property type="entry name" value="GGDEF_dom"/>
</dbReference>
<dbReference type="CDD" id="cd00130">
    <property type="entry name" value="PAS"/>
    <property type="match status" value="1"/>
</dbReference>
<evidence type="ECO:0000256" key="1">
    <source>
        <dbReference type="ARBA" id="ARBA00012528"/>
    </source>
</evidence>
<dbReference type="InterPro" id="IPR013656">
    <property type="entry name" value="PAS_4"/>
</dbReference>
<dbReference type="GO" id="GO:0052621">
    <property type="term" value="F:diguanylate cyclase activity"/>
    <property type="evidence" value="ECO:0007669"/>
    <property type="project" value="UniProtKB-EC"/>
</dbReference>
<keyword evidence="5" id="KW-1185">Reference proteome</keyword>
<dbReference type="CDD" id="cd01949">
    <property type="entry name" value="GGDEF"/>
    <property type="match status" value="1"/>
</dbReference>
<dbReference type="NCBIfam" id="TIGR00254">
    <property type="entry name" value="GGDEF"/>
    <property type="match status" value="1"/>
</dbReference>
<dbReference type="InterPro" id="IPR050469">
    <property type="entry name" value="Diguanylate_Cyclase"/>
</dbReference>
<protein>
    <recommendedName>
        <fullName evidence="1">diguanylate cyclase</fullName>
        <ecNumber evidence="1">2.7.7.65</ecNumber>
    </recommendedName>
</protein>
<organism evidence="4 5">
    <name type="scientific">Sphingomonas oligophenolica</name>
    <dbReference type="NCBI Taxonomy" id="301154"/>
    <lineage>
        <taxon>Bacteria</taxon>
        <taxon>Pseudomonadati</taxon>
        <taxon>Pseudomonadota</taxon>
        <taxon>Alphaproteobacteria</taxon>
        <taxon>Sphingomonadales</taxon>
        <taxon>Sphingomonadaceae</taxon>
        <taxon>Sphingomonas</taxon>
    </lineage>
</organism>
<dbReference type="PROSITE" id="PS50887">
    <property type="entry name" value="GGDEF"/>
    <property type="match status" value="1"/>
</dbReference>
<dbReference type="Proteomes" id="UP000318413">
    <property type="component" value="Unassembled WGS sequence"/>
</dbReference>
<dbReference type="PANTHER" id="PTHR45138">
    <property type="entry name" value="REGULATORY COMPONENTS OF SENSORY TRANSDUCTION SYSTEM"/>
    <property type="match status" value="1"/>
</dbReference>
<dbReference type="PANTHER" id="PTHR45138:SF9">
    <property type="entry name" value="DIGUANYLATE CYCLASE DGCM-RELATED"/>
    <property type="match status" value="1"/>
</dbReference>
<name>A0A502CPA5_9SPHN</name>
<dbReference type="OrthoDB" id="9812260at2"/>
<dbReference type="InterPro" id="IPR043128">
    <property type="entry name" value="Rev_trsase/Diguanyl_cyclase"/>
</dbReference>
<evidence type="ECO:0000313" key="4">
    <source>
        <dbReference type="EMBL" id="TPG13626.1"/>
    </source>
</evidence>
<proteinExistence type="predicted"/>
<evidence type="ECO:0000256" key="2">
    <source>
        <dbReference type="ARBA" id="ARBA00034247"/>
    </source>
</evidence>
<dbReference type="FunFam" id="3.30.70.270:FF:000001">
    <property type="entry name" value="Diguanylate cyclase domain protein"/>
    <property type="match status" value="1"/>
</dbReference>
<sequence>MDDVTEAEGLLEFLYAAPVGLVQIDMSGDIAMINPHAMKHLLPLAQGRDPGNLFAMLDRCAPELRNMLEAFEPSRGSVCDGHRIMVDLAPPTDGADPKVLACTVVKLDAERAIACLSDVTLQVAQERRLKQAETWFASLLNDVNDYAVLSVTADGLIDAANASWTKQSGYSCDAAVGRSMADLFDRTAGAGAIAVCEQLRLAARDGWHLAEDWHERLDGSRYWCQRLLAARTAPEGDLTGYTLVLRDVRRDSQDAHDLRRLLTEDHLTGAANRARFQHVLDRELKTWRETGAPLSLLMIDLDHFKQVNDDYGHLAGDAVLRGFAETVAAAIRPTDLLARLGGEEFAVLLPATPLEEARSIANELRTLIEDMRTVSGPHRIAVTASFGCAVASGQDVLARADEALYVAKRSGRNCVQAARPAAIAA</sequence>
<dbReference type="Pfam" id="PF08448">
    <property type="entry name" value="PAS_4"/>
    <property type="match status" value="1"/>
</dbReference>
<evidence type="ECO:0000313" key="5">
    <source>
        <dbReference type="Proteomes" id="UP000318413"/>
    </source>
</evidence>
<dbReference type="AlphaFoldDB" id="A0A502CPA5"/>
<dbReference type="SUPFAM" id="SSF55785">
    <property type="entry name" value="PYP-like sensor domain (PAS domain)"/>
    <property type="match status" value="1"/>
</dbReference>
<dbReference type="NCBIfam" id="TIGR00229">
    <property type="entry name" value="sensory_box"/>
    <property type="match status" value="1"/>
</dbReference>
<dbReference type="GO" id="GO:0043709">
    <property type="term" value="P:cell adhesion involved in single-species biofilm formation"/>
    <property type="evidence" value="ECO:0007669"/>
    <property type="project" value="TreeGrafter"/>
</dbReference>
<dbReference type="SUPFAM" id="SSF55073">
    <property type="entry name" value="Nucleotide cyclase"/>
    <property type="match status" value="1"/>
</dbReference>
<gene>
    <name evidence="4" type="ORF">EAH84_05445</name>
</gene>
<dbReference type="InterPro" id="IPR029787">
    <property type="entry name" value="Nucleotide_cyclase"/>
</dbReference>
<dbReference type="SMART" id="SM00267">
    <property type="entry name" value="GGDEF"/>
    <property type="match status" value="1"/>
</dbReference>